<organism evidence="1 2">
    <name type="scientific">Ampelomyces quisqualis</name>
    <name type="common">Powdery mildew agent</name>
    <dbReference type="NCBI Taxonomy" id="50730"/>
    <lineage>
        <taxon>Eukaryota</taxon>
        <taxon>Fungi</taxon>
        <taxon>Dikarya</taxon>
        <taxon>Ascomycota</taxon>
        <taxon>Pezizomycotina</taxon>
        <taxon>Dothideomycetes</taxon>
        <taxon>Pleosporomycetidae</taxon>
        <taxon>Pleosporales</taxon>
        <taxon>Pleosporineae</taxon>
        <taxon>Phaeosphaeriaceae</taxon>
        <taxon>Ampelomyces</taxon>
    </lineage>
</organism>
<evidence type="ECO:0000313" key="2">
    <source>
        <dbReference type="Proteomes" id="UP000800096"/>
    </source>
</evidence>
<accession>A0A6A5QP20</accession>
<gene>
    <name evidence="1" type="ORF">BDU57DRAFT_517642</name>
</gene>
<keyword evidence="2" id="KW-1185">Reference proteome</keyword>
<evidence type="ECO:0000313" key="1">
    <source>
        <dbReference type="EMBL" id="KAF1917139.1"/>
    </source>
</evidence>
<sequence>MLSSSHRLLRFDSPLLPDAAGCSLSLVQYIDDLQQLDSALCYLSYTWLLAKYEMTLEDMEEGHGLEKKGYDKITICAERAQQSRLGCFLVDTWN</sequence>
<protein>
    <submittedName>
        <fullName evidence="1">Uncharacterized protein</fullName>
    </submittedName>
</protein>
<dbReference type="EMBL" id="ML979135">
    <property type="protein sequence ID" value="KAF1917139.1"/>
    <property type="molecule type" value="Genomic_DNA"/>
</dbReference>
<dbReference type="AlphaFoldDB" id="A0A6A5QP20"/>
<reference evidence="1" key="1">
    <citation type="journal article" date="2020" name="Stud. Mycol.">
        <title>101 Dothideomycetes genomes: a test case for predicting lifestyles and emergence of pathogens.</title>
        <authorList>
            <person name="Haridas S."/>
            <person name="Albert R."/>
            <person name="Binder M."/>
            <person name="Bloem J."/>
            <person name="Labutti K."/>
            <person name="Salamov A."/>
            <person name="Andreopoulos B."/>
            <person name="Baker S."/>
            <person name="Barry K."/>
            <person name="Bills G."/>
            <person name="Bluhm B."/>
            <person name="Cannon C."/>
            <person name="Castanera R."/>
            <person name="Culley D."/>
            <person name="Daum C."/>
            <person name="Ezra D."/>
            <person name="Gonzalez J."/>
            <person name="Henrissat B."/>
            <person name="Kuo A."/>
            <person name="Liang C."/>
            <person name="Lipzen A."/>
            <person name="Lutzoni F."/>
            <person name="Magnuson J."/>
            <person name="Mondo S."/>
            <person name="Nolan M."/>
            <person name="Ohm R."/>
            <person name="Pangilinan J."/>
            <person name="Park H.-J."/>
            <person name="Ramirez L."/>
            <person name="Alfaro M."/>
            <person name="Sun H."/>
            <person name="Tritt A."/>
            <person name="Yoshinaga Y."/>
            <person name="Zwiers L.-H."/>
            <person name="Turgeon B."/>
            <person name="Goodwin S."/>
            <person name="Spatafora J."/>
            <person name="Crous P."/>
            <person name="Grigoriev I."/>
        </authorList>
    </citation>
    <scope>NUCLEOTIDE SEQUENCE</scope>
    <source>
        <strain evidence="1">HMLAC05119</strain>
    </source>
</reference>
<name>A0A6A5QP20_AMPQU</name>
<dbReference type="OrthoDB" id="674604at2759"/>
<dbReference type="Proteomes" id="UP000800096">
    <property type="component" value="Unassembled WGS sequence"/>
</dbReference>
<proteinExistence type="predicted"/>